<dbReference type="PANTHER" id="PTHR22916">
    <property type="entry name" value="GLYCOSYLTRANSFERASE"/>
    <property type="match status" value="1"/>
</dbReference>
<dbReference type="InterPro" id="IPR029044">
    <property type="entry name" value="Nucleotide-diphossugar_trans"/>
</dbReference>
<dbReference type="CDD" id="cd00761">
    <property type="entry name" value="Glyco_tranf_GTA_type"/>
    <property type="match status" value="1"/>
</dbReference>
<dbReference type="RefSeq" id="WP_378210671.1">
    <property type="nucleotide sequence ID" value="NZ_JBHLZP010000418.1"/>
</dbReference>
<evidence type="ECO:0000313" key="3">
    <source>
        <dbReference type="EMBL" id="MFB9837753.1"/>
    </source>
</evidence>
<comment type="caution">
    <text evidence="3">The sequence shown here is derived from an EMBL/GenBank/DDBJ whole genome shotgun (WGS) entry which is preliminary data.</text>
</comment>
<evidence type="ECO:0000259" key="2">
    <source>
        <dbReference type="Pfam" id="PF22181"/>
    </source>
</evidence>
<dbReference type="InterPro" id="IPR001173">
    <property type="entry name" value="Glyco_trans_2-like"/>
</dbReference>
<dbReference type="PANTHER" id="PTHR22916:SF3">
    <property type="entry name" value="UDP-GLCNAC:BETAGAL BETA-1,3-N-ACETYLGLUCOSAMINYLTRANSFERASE-LIKE PROTEIN 1"/>
    <property type="match status" value="1"/>
</dbReference>
<sequence length="502" mass="57570">MKVSVIIPVYNTGEDLSRCAESVLAQTMDDHDYEVIFVDDGSDDGTEKRLDELAAEHDRVQVLHRPPSGGPGGPRNAGIDAARGEYVYFLDDDDWLGEEALERMYAMALRNDADIVIGKMVGHGRRVPRLMFRVDRDRADIIEHNLLGILTPHKLFRRSLLLRHRIRFPGGPVRLEDHRFVLRAYFLAGTISVVGDYPCCHWVKRPGSYSRALPDPAHYHAMLREVLDIVDEHVPSGPVRDRYYAHWYRGKLLKRFGENGFLDAPADYRRAYYDEALRLTRERFGDGVDDWLPARFRVRSELLRADRHDELFDLVRAERDMRLDAVLDGVRWRGDRLAVRFTARLRYADGTPPAFPDGRWDPPVPVDVRPEALALDDRPWRLDLYIRRRSDGADLPLTISAEHLRDGAMAGEAVIDTRAMPWLPDDVWDLVARIDGGGWTYERRLRGYAEHVAARGRLEPYRTVNGNLSVRVHPVKVSPKGPFRRAARWLPGSRLGGRRTRA</sequence>
<name>A0ABV5YSW4_9ACTN</name>
<evidence type="ECO:0000259" key="1">
    <source>
        <dbReference type="Pfam" id="PF00535"/>
    </source>
</evidence>
<dbReference type="Pfam" id="PF22181">
    <property type="entry name" value="TarS_linker"/>
    <property type="match status" value="1"/>
</dbReference>
<dbReference type="Proteomes" id="UP001589627">
    <property type="component" value="Unassembled WGS sequence"/>
</dbReference>
<reference evidence="3 4" key="1">
    <citation type="submission" date="2024-09" db="EMBL/GenBank/DDBJ databases">
        <authorList>
            <person name="Sun Q."/>
            <person name="Mori K."/>
        </authorList>
    </citation>
    <scope>NUCLEOTIDE SEQUENCE [LARGE SCALE GENOMIC DNA]</scope>
    <source>
        <strain evidence="3 4">TBRC 0563</strain>
    </source>
</reference>
<organism evidence="3 4">
    <name type="scientific">Actinoallomurus acaciae</name>
    <dbReference type="NCBI Taxonomy" id="502577"/>
    <lineage>
        <taxon>Bacteria</taxon>
        <taxon>Bacillati</taxon>
        <taxon>Actinomycetota</taxon>
        <taxon>Actinomycetes</taxon>
        <taxon>Streptosporangiales</taxon>
        <taxon>Thermomonosporaceae</taxon>
        <taxon>Actinoallomurus</taxon>
    </lineage>
</organism>
<feature type="domain" description="TarS/TarP linker" evidence="2">
    <location>
        <begin position="216"/>
        <end position="314"/>
    </location>
</feature>
<dbReference type="SUPFAM" id="SSF53448">
    <property type="entry name" value="Nucleotide-diphospho-sugar transferases"/>
    <property type="match status" value="1"/>
</dbReference>
<dbReference type="EMBL" id="JBHLZP010000418">
    <property type="protein sequence ID" value="MFB9837753.1"/>
    <property type="molecule type" value="Genomic_DNA"/>
</dbReference>
<evidence type="ECO:0000313" key="4">
    <source>
        <dbReference type="Proteomes" id="UP001589627"/>
    </source>
</evidence>
<dbReference type="Pfam" id="PF00535">
    <property type="entry name" value="Glycos_transf_2"/>
    <property type="match status" value="1"/>
</dbReference>
<gene>
    <name evidence="3" type="ORF">ACFFNX_36885</name>
</gene>
<proteinExistence type="predicted"/>
<dbReference type="Gene3D" id="3.90.550.10">
    <property type="entry name" value="Spore Coat Polysaccharide Biosynthesis Protein SpsA, Chain A"/>
    <property type="match status" value="1"/>
</dbReference>
<keyword evidence="4" id="KW-1185">Reference proteome</keyword>
<dbReference type="InterPro" id="IPR054028">
    <property type="entry name" value="TarS/TarP_linker"/>
</dbReference>
<feature type="domain" description="Glycosyltransferase 2-like" evidence="1">
    <location>
        <begin position="4"/>
        <end position="130"/>
    </location>
</feature>
<protein>
    <submittedName>
        <fullName evidence="3">Glycosyltransferase family 2 protein</fullName>
    </submittedName>
</protein>
<accession>A0ABV5YSW4</accession>